<dbReference type="Gene3D" id="3.40.50.980">
    <property type="match status" value="2"/>
</dbReference>
<name>A0A917GRI8_9GAMM</name>
<dbReference type="PANTHER" id="PTHR43767:SF1">
    <property type="entry name" value="NONRIBOSOMAL PEPTIDE SYNTHASE PES1 (EUROFUNG)-RELATED"/>
    <property type="match status" value="1"/>
</dbReference>
<dbReference type="RefSeq" id="WP_068812231.1">
    <property type="nucleotide sequence ID" value="NZ_BMIY01000004.1"/>
</dbReference>
<organism evidence="3 4">
    <name type="scientific">Pseudohongiella nitratireducens</name>
    <dbReference type="NCBI Taxonomy" id="1768907"/>
    <lineage>
        <taxon>Bacteria</taxon>
        <taxon>Pseudomonadati</taxon>
        <taxon>Pseudomonadota</taxon>
        <taxon>Gammaproteobacteria</taxon>
        <taxon>Pseudomonadales</taxon>
        <taxon>Pseudohongiellaceae</taxon>
        <taxon>Pseudohongiella</taxon>
    </lineage>
</organism>
<keyword evidence="4" id="KW-1185">Reference proteome</keyword>
<feature type="domain" description="AMP-dependent synthetase/ligase" evidence="1">
    <location>
        <begin position="65"/>
        <end position="438"/>
    </location>
</feature>
<comment type="caution">
    <text evidence="3">The sequence shown here is derived from an EMBL/GenBank/DDBJ whole genome shotgun (WGS) entry which is preliminary data.</text>
</comment>
<dbReference type="InterPro" id="IPR050237">
    <property type="entry name" value="ATP-dep_AMP-bd_enzyme"/>
</dbReference>
<dbReference type="Gene3D" id="2.30.38.10">
    <property type="entry name" value="Luciferase, Domain 3"/>
    <property type="match status" value="1"/>
</dbReference>
<dbReference type="InterPro" id="IPR000873">
    <property type="entry name" value="AMP-dep_synth/lig_dom"/>
</dbReference>
<reference evidence="3" key="1">
    <citation type="journal article" date="2014" name="Int. J. Syst. Evol. Microbiol.">
        <title>Complete genome sequence of Corynebacterium casei LMG S-19264T (=DSM 44701T), isolated from a smear-ripened cheese.</title>
        <authorList>
            <consortium name="US DOE Joint Genome Institute (JGI-PGF)"/>
            <person name="Walter F."/>
            <person name="Albersmeier A."/>
            <person name="Kalinowski J."/>
            <person name="Ruckert C."/>
        </authorList>
    </citation>
    <scope>NUCLEOTIDE SEQUENCE</scope>
    <source>
        <strain evidence="3">CGMCC 1.15425</strain>
    </source>
</reference>
<evidence type="ECO:0000259" key="1">
    <source>
        <dbReference type="Pfam" id="PF00501"/>
    </source>
</evidence>
<dbReference type="SUPFAM" id="SSF56801">
    <property type="entry name" value="Acetyl-CoA synthetase-like"/>
    <property type="match status" value="1"/>
</dbReference>
<protein>
    <submittedName>
        <fullName evidence="3">Fatty acid--CoA ligase</fullName>
    </submittedName>
</protein>
<gene>
    <name evidence="3" type="ORF">GCM10011403_09380</name>
</gene>
<evidence type="ECO:0000313" key="3">
    <source>
        <dbReference type="EMBL" id="GGG54351.1"/>
    </source>
</evidence>
<dbReference type="InterPro" id="IPR020845">
    <property type="entry name" value="AMP-binding_CS"/>
</dbReference>
<dbReference type="GO" id="GO:0016878">
    <property type="term" value="F:acid-thiol ligase activity"/>
    <property type="evidence" value="ECO:0007669"/>
    <property type="project" value="UniProtKB-ARBA"/>
</dbReference>
<proteinExistence type="predicted"/>
<keyword evidence="3" id="KW-0436">Ligase</keyword>
<dbReference type="Pfam" id="PF13193">
    <property type="entry name" value="AMP-binding_C"/>
    <property type="match status" value="1"/>
</dbReference>
<evidence type="ECO:0000313" key="4">
    <source>
        <dbReference type="Proteomes" id="UP000627715"/>
    </source>
</evidence>
<dbReference type="Gene3D" id="3.30.300.30">
    <property type="match status" value="1"/>
</dbReference>
<dbReference type="InterPro" id="IPR045851">
    <property type="entry name" value="AMP-bd_C_sf"/>
</dbReference>
<dbReference type="InterPro" id="IPR025110">
    <property type="entry name" value="AMP-bd_C"/>
</dbReference>
<dbReference type="Pfam" id="PF00501">
    <property type="entry name" value="AMP-binding"/>
    <property type="match status" value="1"/>
</dbReference>
<dbReference type="Proteomes" id="UP000627715">
    <property type="component" value="Unassembled WGS sequence"/>
</dbReference>
<feature type="domain" description="AMP-binding enzyme C-terminal" evidence="2">
    <location>
        <begin position="488"/>
        <end position="564"/>
    </location>
</feature>
<accession>A0A917GRI8</accession>
<dbReference type="PROSITE" id="PS00455">
    <property type="entry name" value="AMP_BINDING"/>
    <property type="match status" value="1"/>
</dbReference>
<reference evidence="3" key="2">
    <citation type="submission" date="2020-09" db="EMBL/GenBank/DDBJ databases">
        <authorList>
            <person name="Sun Q."/>
            <person name="Zhou Y."/>
        </authorList>
    </citation>
    <scope>NUCLEOTIDE SEQUENCE</scope>
    <source>
        <strain evidence="3">CGMCC 1.15425</strain>
    </source>
</reference>
<dbReference type="PANTHER" id="PTHR43767">
    <property type="entry name" value="LONG-CHAIN-FATTY-ACID--COA LIGASE"/>
    <property type="match status" value="1"/>
</dbReference>
<evidence type="ECO:0000259" key="2">
    <source>
        <dbReference type="Pfam" id="PF13193"/>
    </source>
</evidence>
<dbReference type="AlphaFoldDB" id="A0A917GRI8"/>
<sequence>MKNVLSAQQIQQDLLTLRDIAANLRKPGSILETEKQTVNGIEMDVFKNVATNLHGIYQLGLEAADQDFLVYADERYTFAEALKTAEAISCALITEYGIGKGDRVAICSRNYPEWCLAYMAITIIGAIAVPMNSWWQSKELAYGIEDSGAKIIFADHERLEQLSQVRSQLSVEAVAIKTEALPTPAQPFAQLVEKGLAARNSVDLSAINVLPDDDASIMYTSGSTGNPKGVLSTHRNIISALYTWIFVRDANETLRPEIKVENPEFPEAILANVPLFHVTGCHAQFLLCFVMLRKFVMMYKWNAEQALALIEKERISVLHGVPTMTWEVMNSPDFEKTDLRSLRIVQSGGAARPPGHLKLIQDKFADHIQPGQGYGLTETNAIGATITGKFYLSKPESTGRPSPPVTQVQIKDESGNILPAGEIGEICIKGATIMKGYWKKPEETAKALQDGFFHTGDVGLLDEHGFLFIKDRAKDIVIRGGENIACAEVEYALSDHPAVCEAAVYGLPDERLGEVVAASVQIRSEDAVSVEALQAFLQSRIAHFKVPACIKLQTAQLPRIATGKIAKKEIRQAVLAQQSSL</sequence>
<dbReference type="EMBL" id="BMIY01000004">
    <property type="protein sequence ID" value="GGG54351.1"/>
    <property type="molecule type" value="Genomic_DNA"/>
</dbReference>
<dbReference type="OrthoDB" id="9803968at2"/>